<accession>C5MAA8</accession>
<dbReference type="RefSeq" id="XP_002548123.1">
    <property type="nucleotide sequence ID" value="XM_002548077.1"/>
</dbReference>
<evidence type="ECO:0000313" key="2">
    <source>
        <dbReference type="Proteomes" id="UP000002037"/>
    </source>
</evidence>
<proteinExistence type="predicted"/>
<name>C5MAA8_CANTT</name>
<organism evidence="1 2">
    <name type="scientific">Candida tropicalis (strain ATCC MYA-3404 / T1)</name>
    <name type="common">Yeast</name>
    <dbReference type="NCBI Taxonomy" id="294747"/>
    <lineage>
        <taxon>Eukaryota</taxon>
        <taxon>Fungi</taxon>
        <taxon>Dikarya</taxon>
        <taxon>Ascomycota</taxon>
        <taxon>Saccharomycotina</taxon>
        <taxon>Pichiomycetes</taxon>
        <taxon>Debaryomycetaceae</taxon>
        <taxon>Candida/Lodderomyces clade</taxon>
        <taxon>Candida</taxon>
    </lineage>
</organism>
<dbReference type="EMBL" id="GG692397">
    <property type="protein sequence ID" value="EER33602.1"/>
    <property type="molecule type" value="Genomic_DNA"/>
</dbReference>
<evidence type="ECO:0000313" key="1">
    <source>
        <dbReference type="EMBL" id="EER33602.1"/>
    </source>
</evidence>
<gene>
    <name evidence="1" type="ORF">CTRG_02420</name>
</gene>
<dbReference type="VEuPathDB" id="FungiDB:CTRG_02420"/>
<dbReference type="OrthoDB" id="10378131at2759"/>
<dbReference type="KEGG" id="ctp:CTRG_02420"/>
<reference evidence="1 2" key="1">
    <citation type="journal article" date="2009" name="Nature">
        <title>Evolution of pathogenicity and sexual reproduction in eight Candida genomes.</title>
        <authorList>
            <person name="Butler G."/>
            <person name="Rasmussen M.D."/>
            <person name="Lin M.F."/>
            <person name="Santos M.A."/>
            <person name="Sakthikumar S."/>
            <person name="Munro C.A."/>
            <person name="Rheinbay E."/>
            <person name="Grabherr M."/>
            <person name="Forche A."/>
            <person name="Reedy J.L."/>
            <person name="Agrafioti I."/>
            <person name="Arnaud M.B."/>
            <person name="Bates S."/>
            <person name="Brown A.J."/>
            <person name="Brunke S."/>
            <person name="Costanzo M.C."/>
            <person name="Fitzpatrick D.A."/>
            <person name="de Groot P.W."/>
            <person name="Harris D."/>
            <person name="Hoyer L.L."/>
            <person name="Hube B."/>
            <person name="Klis F.M."/>
            <person name="Kodira C."/>
            <person name="Lennard N."/>
            <person name="Logue M.E."/>
            <person name="Martin R."/>
            <person name="Neiman A.M."/>
            <person name="Nikolaou E."/>
            <person name="Quail M.A."/>
            <person name="Quinn J."/>
            <person name="Santos M.C."/>
            <person name="Schmitzberger F.F."/>
            <person name="Sherlock G."/>
            <person name="Shah P."/>
            <person name="Silverstein K.A."/>
            <person name="Skrzypek M.S."/>
            <person name="Soll D."/>
            <person name="Staggs R."/>
            <person name="Stansfield I."/>
            <person name="Stumpf M.P."/>
            <person name="Sudbery P.E."/>
            <person name="Srikantha T."/>
            <person name="Zeng Q."/>
            <person name="Berman J."/>
            <person name="Berriman M."/>
            <person name="Heitman J."/>
            <person name="Gow N.A."/>
            <person name="Lorenz M.C."/>
            <person name="Birren B.W."/>
            <person name="Kellis M."/>
            <person name="Cuomo C.A."/>
        </authorList>
    </citation>
    <scope>NUCLEOTIDE SEQUENCE [LARGE SCALE GENOMIC DNA]</scope>
    <source>
        <strain evidence="2">ATCC MYA-3404 / T1</strain>
    </source>
</reference>
<sequence>MTELNYSQQDLFLPPLPNKELKYLFYLVNCNQPQFKELYSGDAGISKDEAEECYSLIEFVNVSTIDEIIYDLTNRPNLSNHPDNYFITQFYHRLYFTQEENEINARSKSFSFENTDELAELMISGNIRSILSLIQYDRTTGIKQLMIHQDDNNNDDDDNLRVNTGPIGLYVIGNISVPIPIQYSDHFRLLRVKDEKEMMDIQYRRHPDPPYYVQFDDGKLLLRNMYAKFNEFTVYDLSDDSFEKIIWRI</sequence>
<dbReference type="AlphaFoldDB" id="C5MAA8"/>
<protein>
    <submittedName>
        <fullName evidence="1">Uncharacterized protein</fullName>
    </submittedName>
</protein>
<keyword evidence="2" id="KW-1185">Reference proteome</keyword>
<dbReference type="HOGENOM" id="CLU_1115631_0_0_1"/>
<dbReference type="Proteomes" id="UP000002037">
    <property type="component" value="Unassembled WGS sequence"/>
</dbReference>
<dbReference type="GeneID" id="8301711"/>